<evidence type="ECO:0000313" key="1">
    <source>
        <dbReference type="EMBL" id="MDG4516434.1"/>
    </source>
</evidence>
<comment type="caution">
    <text evidence="1">The sequence shown here is derived from an EMBL/GenBank/DDBJ whole genome shotgun (WGS) entry which is preliminary data.</text>
</comment>
<protein>
    <submittedName>
        <fullName evidence="1">Helix-turn-helix domain-containing protein</fullName>
    </submittedName>
</protein>
<name>A0A9X4MSB2_STRSU</name>
<organism evidence="1 2">
    <name type="scientific">Streptococcus suis</name>
    <dbReference type="NCBI Taxonomy" id="1307"/>
    <lineage>
        <taxon>Bacteria</taxon>
        <taxon>Bacillati</taxon>
        <taxon>Bacillota</taxon>
        <taxon>Bacilli</taxon>
        <taxon>Lactobacillales</taxon>
        <taxon>Streptococcaceae</taxon>
        <taxon>Streptococcus</taxon>
    </lineage>
</organism>
<dbReference type="AlphaFoldDB" id="A0A9X4MSB2"/>
<dbReference type="EMBL" id="JANFMI010000016">
    <property type="protein sequence ID" value="MDG4516434.1"/>
    <property type="molecule type" value="Genomic_DNA"/>
</dbReference>
<dbReference type="Proteomes" id="UP001152877">
    <property type="component" value="Unassembled WGS sequence"/>
</dbReference>
<reference evidence="1" key="1">
    <citation type="submission" date="2022-07" db="EMBL/GenBank/DDBJ databases">
        <title>Whole Genome Sequencing of Streptococcus suis.</title>
        <authorList>
            <person name="Dai X."/>
            <person name="Huang J."/>
            <person name="Wang L."/>
        </authorList>
    </citation>
    <scope>NUCLEOTIDE SEQUENCE</scope>
    <source>
        <strain evidence="1">HDJ11</strain>
    </source>
</reference>
<accession>A0A9X4MSB2</accession>
<dbReference type="InterPro" id="IPR009061">
    <property type="entry name" value="DNA-bd_dom_put_sf"/>
</dbReference>
<dbReference type="SUPFAM" id="SSF46955">
    <property type="entry name" value="Putative DNA-binding domain"/>
    <property type="match status" value="1"/>
</dbReference>
<gene>
    <name evidence="1" type="ORF">NOL11_05565</name>
</gene>
<evidence type="ECO:0000313" key="2">
    <source>
        <dbReference type="Proteomes" id="UP001152877"/>
    </source>
</evidence>
<proteinExistence type="predicted"/>
<sequence length="81" mass="9656">MENIQLNRIEENLQILTTLLQKQTSRQLPLLTQKELLHELQISPNTLKKWESKGLKRLEPPFEGTRTIYYKFSDIVDFLEN</sequence>
<dbReference type="RefSeq" id="WP_024377383.1">
    <property type="nucleotide sequence ID" value="NZ_JANFMI010000016.1"/>
</dbReference>